<protein>
    <recommendedName>
        <fullName evidence="10">Poly A polymerase head domain-containing protein</fullName>
    </recommendedName>
</protein>
<comment type="caution">
    <text evidence="8">The sequence shown here is derived from an EMBL/GenBank/DDBJ whole genome shotgun (WGS) entry which is preliminary data.</text>
</comment>
<comment type="similarity">
    <text evidence="1 5">Belongs to the tRNA nucleotidyltransferase/poly(A) polymerase family.</text>
</comment>
<dbReference type="CDD" id="cd05398">
    <property type="entry name" value="NT_ClassII-CCAase"/>
    <property type="match status" value="1"/>
</dbReference>
<dbReference type="SUPFAM" id="SSF81891">
    <property type="entry name" value="Poly A polymerase C-terminal region-like"/>
    <property type="match status" value="1"/>
</dbReference>
<dbReference type="GO" id="GO:0052929">
    <property type="term" value="F:ATP:3'-cytidine-cytidine-tRNA adenylyltransferase activity"/>
    <property type="evidence" value="ECO:0007669"/>
    <property type="project" value="TreeGrafter"/>
</dbReference>
<feature type="domain" description="tRNA nucleotidyltransferase/poly(A) polymerase RNA and SrmB- binding" evidence="7">
    <location>
        <begin position="235"/>
        <end position="285"/>
    </location>
</feature>
<evidence type="ECO:0000256" key="3">
    <source>
        <dbReference type="ARBA" id="ARBA00022741"/>
    </source>
</evidence>
<keyword evidence="2 5" id="KW-0808">Transferase</keyword>
<evidence type="ECO:0000259" key="6">
    <source>
        <dbReference type="Pfam" id="PF01743"/>
    </source>
</evidence>
<dbReference type="PANTHER" id="PTHR13734">
    <property type="entry name" value="TRNA-NUCLEOTIDYLTRANSFERASE"/>
    <property type="match status" value="1"/>
</dbReference>
<dbReference type="GO" id="GO:0000166">
    <property type="term" value="F:nucleotide binding"/>
    <property type="evidence" value="ECO:0007669"/>
    <property type="project" value="UniProtKB-KW"/>
</dbReference>
<dbReference type="Pfam" id="PF12627">
    <property type="entry name" value="PolyA_pol_RNAbd"/>
    <property type="match status" value="1"/>
</dbReference>
<evidence type="ECO:0000313" key="8">
    <source>
        <dbReference type="EMBL" id="KAK0500640.1"/>
    </source>
</evidence>
<evidence type="ECO:0008006" key="10">
    <source>
        <dbReference type="Google" id="ProtNLM"/>
    </source>
</evidence>
<keyword evidence="3" id="KW-0547">Nucleotide-binding</keyword>
<reference evidence="8" key="1">
    <citation type="submission" date="2023-06" db="EMBL/GenBank/DDBJ databases">
        <authorList>
            <consortium name="Lawrence Berkeley National Laboratory"/>
            <person name="Ahrendt S."/>
            <person name="Sahu N."/>
            <person name="Indic B."/>
            <person name="Wong-Bajracharya J."/>
            <person name="Merenyi Z."/>
            <person name="Ke H.-M."/>
            <person name="Monk M."/>
            <person name="Kocsube S."/>
            <person name="Drula E."/>
            <person name="Lipzen A."/>
            <person name="Balint B."/>
            <person name="Henrissat B."/>
            <person name="Andreopoulos B."/>
            <person name="Martin F.M."/>
            <person name="Harder C.B."/>
            <person name="Rigling D."/>
            <person name="Ford K.L."/>
            <person name="Foster G.D."/>
            <person name="Pangilinan J."/>
            <person name="Papanicolaou A."/>
            <person name="Barry K."/>
            <person name="LaButti K."/>
            <person name="Viragh M."/>
            <person name="Koriabine M."/>
            <person name="Yan M."/>
            <person name="Riley R."/>
            <person name="Champramary S."/>
            <person name="Plett K.L."/>
            <person name="Tsai I.J."/>
            <person name="Slot J."/>
            <person name="Sipos G."/>
            <person name="Plett J."/>
            <person name="Nagy L.G."/>
            <person name="Grigoriev I.V."/>
        </authorList>
    </citation>
    <scope>NUCLEOTIDE SEQUENCE</scope>
    <source>
        <strain evidence="8">HWK02</strain>
    </source>
</reference>
<dbReference type="FunFam" id="3.30.460.10:FF:000019">
    <property type="entry name" value="tRNA nucleotidyltransferase cca2"/>
    <property type="match status" value="1"/>
</dbReference>
<dbReference type="GO" id="GO:0003723">
    <property type="term" value="F:RNA binding"/>
    <property type="evidence" value="ECO:0007669"/>
    <property type="project" value="UniProtKB-KW"/>
</dbReference>
<dbReference type="InterPro" id="IPR032828">
    <property type="entry name" value="PolyA_RNA-bd"/>
</dbReference>
<gene>
    <name evidence="8" type="ORF">EDD18DRAFT_1067916</name>
</gene>
<organism evidence="8 9">
    <name type="scientific">Armillaria luteobubalina</name>
    <dbReference type="NCBI Taxonomy" id="153913"/>
    <lineage>
        <taxon>Eukaryota</taxon>
        <taxon>Fungi</taxon>
        <taxon>Dikarya</taxon>
        <taxon>Basidiomycota</taxon>
        <taxon>Agaricomycotina</taxon>
        <taxon>Agaricomycetes</taxon>
        <taxon>Agaricomycetidae</taxon>
        <taxon>Agaricales</taxon>
        <taxon>Marasmiineae</taxon>
        <taxon>Physalacriaceae</taxon>
        <taxon>Armillaria</taxon>
    </lineage>
</organism>
<evidence type="ECO:0000259" key="7">
    <source>
        <dbReference type="Pfam" id="PF12627"/>
    </source>
</evidence>
<dbReference type="Pfam" id="PF01743">
    <property type="entry name" value="PolyA_pol"/>
    <property type="match status" value="1"/>
</dbReference>
<dbReference type="InterPro" id="IPR043519">
    <property type="entry name" value="NT_sf"/>
</dbReference>
<evidence type="ECO:0000256" key="4">
    <source>
        <dbReference type="ARBA" id="ARBA00022884"/>
    </source>
</evidence>
<dbReference type="GO" id="GO:0005739">
    <property type="term" value="C:mitochondrion"/>
    <property type="evidence" value="ECO:0007669"/>
    <property type="project" value="UniProtKB-ARBA"/>
</dbReference>
<proteinExistence type="inferred from homology"/>
<dbReference type="AlphaFoldDB" id="A0AA39V0J5"/>
<dbReference type="Gene3D" id="3.30.460.10">
    <property type="entry name" value="Beta Polymerase, domain 2"/>
    <property type="match status" value="1"/>
</dbReference>
<keyword evidence="4 5" id="KW-0694">RNA-binding</keyword>
<dbReference type="Proteomes" id="UP001175228">
    <property type="component" value="Unassembled WGS sequence"/>
</dbReference>
<dbReference type="GO" id="GO:0001680">
    <property type="term" value="P:tRNA 3'-terminal CCA addition"/>
    <property type="evidence" value="ECO:0007669"/>
    <property type="project" value="UniProtKB-ARBA"/>
</dbReference>
<evidence type="ECO:0000256" key="2">
    <source>
        <dbReference type="ARBA" id="ARBA00022679"/>
    </source>
</evidence>
<dbReference type="InterPro" id="IPR002646">
    <property type="entry name" value="PolA_pol_head_dom"/>
</dbReference>
<keyword evidence="9" id="KW-1185">Reference proteome</keyword>
<evidence type="ECO:0000256" key="5">
    <source>
        <dbReference type="RuleBase" id="RU003953"/>
    </source>
</evidence>
<feature type="domain" description="Poly A polymerase head" evidence="6">
    <location>
        <begin position="50"/>
        <end position="189"/>
    </location>
</feature>
<dbReference type="GO" id="GO:0052927">
    <property type="term" value="F:CC tRNA cytidylyltransferase activity"/>
    <property type="evidence" value="ECO:0007669"/>
    <property type="project" value="TreeGrafter"/>
</dbReference>
<accession>A0AA39V0J5</accession>
<name>A0AA39V0J5_9AGAR</name>
<evidence type="ECO:0000256" key="1">
    <source>
        <dbReference type="ARBA" id="ARBA00007265"/>
    </source>
</evidence>
<dbReference type="PANTHER" id="PTHR13734:SF5">
    <property type="entry name" value="CCA TRNA NUCLEOTIDYLTRANSFERASE, MITOCHONDRIAL"/>
    <property type="match status" value="1"/>
</dbReference>
<dbReference type="Gene3D" id="1.10.3090.10">
    <property type="entry name" value="cca-adding enzyme, domain 2"/>
    <property type="match status" value="1"/>
</dbReference>
<sequence>MVHLNVAPPRRIKLPVDLNVELTEGEDRLCILLDECTQYLKTEKGISTSCRIAGGWVRDKLLGSQSNDIDIALSDMMGYPFAEHLAAFANSRGIETGSISKIAQNPDQSKHLETATLKILGLELDLVNLRSEEYTTHSRIPTDVAFGTPLQDALRRDITINALFYNVHSRSVEDFTERGLDDLRQGTIRTPLPPKETFLDDPLRALRCIRFASRFGFETVPEVGECLKKTEIHDALVSKVSRERVGGEVSKMMQGHSPLHAIQLIKEFELYDAIFFAIPPEIKNALRRTPDKVVLSLQCTAVLKALIERPESSPLPPLHRTLLLAVNNDTTCKSRLYLACAIAPYIGITYEDRKKKKAFSAAFSVIHDSLKLGTQNHYSDGVPALFAASDLLKSPRLDDEQFKSRPERVAIGMLLRHKSVHNPSTGSHWTSSILFSLVRELGPLYDASLDTIDAEEAEKIICVYNDFSARIEELDLLGAADAKTLLNGRDVVRVLEAKPGPWTGQVLTQVMEWQLEHPKQTKEDCEAWLKHAYSMGLIRTDLTVEPARKKARTA</sequence>
<dbReference type="SUPFAM" id="SSF81301">
    <property type="entry name" value="Nucleotidyltransferase"/>
    <property type="match status" value="1"/>
</dbReference>
<evidence type="ECO:0000313" key="9">
    <source>
        <dbReference type="Proteomes" id="UP001175228"/>
    </source>
</evidence>
<dbReference type="EMBL" id="JAUEPU010000007">
    <property type="protein sequence ID" value="KAK0500640.1"/>
    <property type="molecule type" value="Genomic_DNA"/>
</dbReference>